<reference evidence="3" key="1">
    <citation type="submission" date="2021-02" db="EMBL/GenBank/DDBJ databases">
        <authorList>
            <person name="Nowell W R."/>
        </authorList>
    </citation>
    <scope>NUCLEOTIDE SEQUENCE</scope>
</reference>
<accession>A0A8S2S6M9</accession>
<name>A0A8S2S6M9_9BILA</name>
<evidence type="ECO:0000256" key="1">
    <source>
        <dbReference type="SAM" id="MobiDB-lite"/>
    </source>
</evidence>
<evidence type="ECO:0000313" key="3">
    <source>
        <dbReference type="EMBL" id="CAF4204610.1"/>
    </source>
</evidence>
<dbReference type="Proteomes" id="UP000682733">
    <property type="component" value="Unassembled WGS sequence"/>
</dbReference>
<comment type="caution">
    <text evidence="3">The sequence shown here is derived from an EMBL/GenBank/DDBJ whole genome shotgun (WGS) entry which is preliminary data.</text>
</comment>
<dbReference type="AlphaFoldDB" id="A0A8S2S6M9"/>
<protein>
    <submittedName>
        <fullName evidence="3">Uncharacterized protein</fullName>
    </submittedName>
</protein>
<dbReference type="EMBL" id="CAJOBA010047722">
    <property type="protein sequence ID" value="CAF4204610.1"/>
    <property type="molecule type" value="Genomic_DNA"/>
</dbReference>
<dbReference type="Proteomes" id="UP000677228">
    <property type="component" value="Unassembled WGS sequence"/>
</dbReference>
<evidence type="ECO:0000313" key="4">
    <source>
        <dbReference type="Proteomes" id="UP000682733"/>
    </source>
</evidence>
<evidence type="ECO:0000313" key="2">
    <source>
        <dbReference type="EMBL" id="CAF1397239.1"/>
    </source>
</evidence>
<feature type="region of interest" description="Disordered" evidence="1">
    <location>
        <begin position="1"/>
        <end position="21"/>
    </location>
</feature>
<dbReference type="EMBL" id="CAJNOK010026004">
    <property type="protein sequence ID" value="CAF1397239.1"/>
    <property type="molecule type" value="Genomic_DNA"/>
</dbReference>
<feature type="compositionally biased region" description="Polar residues" evidence="1">
    <location>
        <begin position="8"/>
        <end position="21"/>
    </location>
</feature>
<feature type="non-terminal residue" evidence="3">
    <location>
        <position position="21"/>
    </location>
</feature>
<proteinExistence type="predicted"/>
<organism evidence="3 4">
    <name type="scientific">Didymodactylos carnosus</name>
    <dbReference type="NCBI Taxonomy" id="1234261"/>
    <lineage>
        <taxon>Eukaryota</taxon>
        <taxon>Metazoa</taxon>
        <taxon>Spiralia</taxon>
        <taxon>Gnathifera</taxon>
        <taxon>Rotifera</taxon>
        <taxon>Eurotatoria</taxon>
        <taxon>Bdelloidea</taxon>
        <taxon>Philodinida</taxon>
        <taxon>Philodinidae</taxon>
        <taxon>Didymodactylos</taxon>
    </lineage>
</organism>
<sequence>MQLHVRSLAQQEPSTSLSTSC</sequence>
<gene>
    <name evidence="2" type="ORF">OVA965_LOCUS32864</name>
    <name evidence="3" type="ORF">TMI583_LOCUS33736</name>
</gene>